<sequence>MTAEDIAVPRWNIVDDFMEGLGRAAVAAVPRPVTRAEPPRPPRDFHALHPEPPAEPPPRHIYIYPWISGILPWGCAPRGPMGEGSEDTAVPPVDPAEARLCPEQLDLAVALSDLWAVARLQEKHHPA</sequence>
<dbReference type="AlphaFoldDB" id="A0A8J3WZ07"/>
<name>A0A8J3WZ07_9ACTN</name>
<reference evidence="2" key="1">
    <citation type="submission" date="2021-01" db="EMBL/GenBank/DDBJ databases">
        <title>Whole genome shotgun sequence of Planosporangium mesophilum NBRC 109066.</title>
        <authorList>
            <person name="Komaki H."/>
            <person name="Tamura T."/>
        </authorList>
    </citation>
    <scope>NUCLEOTIDE SEQUENCE</scope>
    <source>
        <strain evidence="2">NBRC 109066</strain>
    </source>
</reference>
<comment type="caution">
    <text evidence="2">The sequence shown here is derived from an EMBL/GenBank/DDBJ whole genome shotgun (WGS) entry which is preliminary data.</text>
</comment>
<keyword evidence="3" id="KW-1185">Reference proteome</keyword>
<evidence type="ECO:0000313" key="2">
    <source>
        <dbReference type="EMBL" id="GII21096.1"/>
    </source>
</evidence>
<protein>
    <submittedName>
        <fullName evidence="2">Uncharacterized protein</fullName>
    </submittedName>
</protein>
<evidence type="ECO:0000256" key="1">
    <source>
        <dbReference type="SAM" id="MobiDB-lite"/>
    </source>
</evidence>
<evidence type="ECO:0000313" key="3">
    <source>
        <dbReference type="Proteomes" id="UP000599074"/>
    </source>
</evidence>
<dbReference type="EMBL" id="BOON01000005">
    <property type="protein sequence ID" value="GII21096.1"/>
    <property type="molecule type" value="Genomic_DNA"/>
</dbReference>
<accession>A0A8J3WZ07</accession>
<feature type="region of interest" description="Disordered" evidence="1">
    <location>
        <begin position="32"/>
        <end position="53"/>
    </location>
</feature>
<dbReference type="Proteomes" id="UP000599074">
    <property type="component" value="Unassembled WGS sequence"/>
</dbReference>
<organism evidence="2 3">
    <name type="scientific">Planosporangium mesophilum</name>
    <dbReference type="NCBI Taxonomy" id="689768"/>
    <lineage>
        <taxon>Bacteria</taxon>
        <taxon>Bacillati</taxon>
        <taxon>Actinomycetota</taxon>
        <taxon>Actinomycetes</taxon>
        <taxon>Micromonosporales</taxon>
        <taxon>Micromonosporaceae</taxon>
        <taxon>Planosporangium</taxon>
    </lineage>
</organism>
<proteinExistence type="predicted"/>
<gene>
    <name evidence="2" type="ORF">Pme01_06930</name>
</gene>
<feature type="compositionally biased region" description="Basic and acidic residues" evidence="1">
    <location>
        <begin position="37"/>
        <end position="49"/>
    </location>
</feature>